<evidence type="ECO:0000256" key="4">
    <source>
        <dbReference type="ARBA" id="ARBA00022692"/>
    </source>
</evidence>
<evidence type="ECO:0000256" key="8">
    <source>
        <dbReference type="SAM" id="MobiDB-lite"/>
    </source>
</evidence>
<evidence type="ECO:0000256" key="5">
    <source>
        <dbReference type="ARBA" id="ARBA00022989"/>
    </source>
</evidence>
<evidence type="ECO:0000256" key="6">
    <source>
        <dbReference type="ARBA" id="ARBA00023065"/>
    </source>
</evidence>
<evidence type="ECO:0000313" key="10">
    <source>
        <dbReference type="EMBL" id="KIO32652.1"/>
    </source>
</evidence>
<reference evidence="10 11" key="1">
    <citation type="submission" date="2014-04" db="EMBL/GenBank/DDBJ databases">
        <authorList>
            <consortium name="DOE Joint Genome Institute"/>
            <person name="Kuo A."/>
            <person name="Girlanda M."/>
            <person name="Perotto S."/>
            <person name="Kohler A."/>
            <person name="Nagy L.G."/>
            <person name="Floudas D."/>
            <person name="Copeland A."/>
            <person name="Barry K.W."/>
            <person name="Cichocki N."/>
            <person name="Veneault-Fourrey C."/>
            <person name="LaButti K."/>
            <person name="Lindquist E.A."/>
            <person name="Lipzen A."/>
            <person name="Lundell T."/>
            <person name="Morin E."/>
            <person name="Murat C."/>
            <person name="Sun H."/>
            <person name="Tunlid A."/>
            <person name="Henrissat B."/>
            <person name="Grigoriev I.V."/>
            <person name="Hibbett D.S."/>
            <person name="Martin F."/>
            <person name="Nordberg H.P."/>
            <person name="Cantor M.N."/>
            <person name="Hua S.X."/>
        </authorList>
    </citation>
    <scope>NUCLEOTIDE SEQUENCE [LARGE SCALE GENOMIC DNA]</scope>
    <source>
        <strain evidence="10 11">MUT 4182</strain>
    </source>
</reference>
<keyword evidence="7 9" id="KW-0472">Membrane</keyword>
<comment type="subcellular location">
    <subcellularLocation>
        <location evidence="1">Cell membrane</location>
        <topology evidence="1">Multi-pass membrane protein</topology>
    </subcellularLocation>
</comment>
<dbReference type="OrthoDB" id="1368at2759"/>
<dbReference type="PANTHER" id="PTHR33281:SF19">
    <property type="entry name" value="VOLTAGE-DEPENDENT ANION CHANNEL-FORMING PROTEIN YNEE"/>
    <property type="match status" value="1"/>
</dbReference>
<dbReference type="Proteomes" id="UP000054248">
    <property type="component" value="Unassembled WGS sequence"/>
</dbReference>
<keyword evidence="5 9" id="KW-1133">Transmembrane helix</keyword>
<sequence length="549" mass="61218">DPFSNKSGISSLFSAILATTLFRCWHIILFFSGWATMVALISDKVRVLSLPSTLITVFGTVLGFVISYRTSSSFERYNEGRRYWSSIILASRVLARTIWIHVPREFVARRHLDYHETENIDATEKQKEQIRLKAIVEKKSAINLIDAFAVSVKHYLRGEETIFYEDLYHHVKFLPVYMLPAGMPQMVESPIDEVPEESLASATSAIQTEINLQSPAGSQRNRVTYSSDARAVRRAGTTSTVVSTFPAPQEVESSTSTPAGTLYRKEGLSIDIEKAVSGDATIIPMGPRSSTSRPDPVPSSQAGRLQRQGSLLPASDPPKWAMFDVFPLSLFIKPLLKKGKNVAGKKAAKLKAKEGNVNHNIPLEITFYLSSYIAEIQRRKIADVPTLNLLLANLNLLSDSLTGLERIQTTPIPFSYSIHLWTVATIFVALLPFQLWTTFHYSTIPATAIAAFIFFGFLAAGDEIENPFGYDKNDLNLDHFTRNIIRVELAALTSRPPPSLEDWALSPDNNNVFGKNEAPLTPREWMERGEQAVWGVLKKGERGMPQSAR</sequence>
<feature type="transmembrane region" description="Helical" evidence="9">
    <location>
        <begin position="439"/>
        <end position="460"/>
    </location>
</feature>
<dbReference type="EMBL" id="KN822953">
    <property type="protein sequence ID" value="KIO32652.1"/>
    <property type="molecule type" value="Genomic_DNA"/>
</dbReference>
<dbReference type="HOGENOM" id="CLU_029790_6_1_1"/>
<evidence type="ECO:0000256" key="2">
    <source>
        <dbReference type="ARBA" id="ARBA00022448"/>
    </source>
</evidence>
<feature type="region of interest" description="Disordered" evidence="8">
    <location>
        <begin position="281"/>
        <end position="313"/>
    </location>
</feature>
<evidence type="ECO:0000256" key="7">
    <source>
        <dbReference type="ARBA" id="ARBA00023136"/>
    </source>
</evidence>
<keyword evidence="11" id="KW-1185">Reference proteome</keyword>
<dbReference type="GO" id="GO:0005254">
    <property type="term" value="F:chloride channel activity"/>
    <property type="evidence" value="ECO:0007669"/>
    <property type="project" value="InterPro"/>
</dbReference>
<feature type="transmembrane region" description="Helical" evidence="9">
    <location>
        <begin position="12"/>
        <end position="35"/>
    </location>
</feature>
<feature type="transmembrane region" description="Helical" evidence="9">
    <location>
        <begin position="47"/>
        <end position="68"/>
    </location>
</feature>
<dbReference type="PANTHER" id="PTHR33281">
    <property type="entry name" value="UPF0187 PROTEIN YNEE"/>
    <property type="match status" value="1"/>
</dbReference>
<dbReference type="STRING" id="1051891.A0A0C3MFZ0"/>
<reference evidence="11" key="2">
    <citation type="submission" date="2015-01" db="EMBL/GenBank/DDBJ databases">
        <title>Evolutionary Origins and Diversification of the Mycorrhizal Mutualists.</title>
        <authorList>
            <consortium name="DOE Joint Genome Institute"/>
            <consortium name="Mycorrhizal Genomics Consortium"/>
            <person name="Kohler A."/>
            <person name="Kuo A."/>
            <person name="Nagy L.G."/>
            <person name="Floudas D."/>
            <person name="Copeland A."/>
            <person name="Barry K.W."/>
            <person name="Cichocki N."/>
            <person name="Veneault-Fourrey C."/>
            <person name="LaButti K."/>
            <person name="Lindquist E.A."/>
            <person name="Lipzen A."/>
            <person name="Lundell T."/>
            <person name="Morin E."/>
            <person name="Murat C."/>
            <person name="Riley R."/>
            <person name="Ohm R."/>
            <person name="Sun H."/>
            <person name="Tunlid A."/>
            <person name="Henrissat B."/>
            <person name="Grigoriev I.V."/>
            <person name="Hibbett D.S."/>
            <person name="Martin F."/>
        </authorList>
    </citation>
    <scope>NUCLEOTIDE SEQUENCE [LARGE SCALE GENOMIC DNA]</scope>
    <source>
        <strain evidence="11">MUT 4182</strain>
    </source>
</reference>
<accession>A0A0C3MFZ0</accession>
<keyword evidence="3" id="KW-1003">Cell membrane</keyword>
<evidence type="ECO:0000256" key="1">
    <source>
        <dbReference type="ARBA" id="ARBA00004651"/>
    </source>
</evidence>
<keyword evidence="4 9" id="KW-0812">Transmembrane</keyword>
<protein>
    <submittedName>
        <fullName evidence="10">Uncharacterized protein</fullName>
    </submittedName>
</protein>
<gene>
    <name evidence="10" type="ORF">M407DRAFT_66439</name>
</gene>
<keyword evidence="2" id="KW-0813">Transport</keyword>
<dbReference type="AlphaFoldDB" id="A0A0C3MFZ0"/>
<evidence type="ECO:0000256" key="9">
    <source>
        <dbReference type="SAM" id="Phobius"/>
    </source>
</evidence>
<dbReference type="Pfam" id="PF25539">
    <property type="entry name" value="Bestrophin_2"/>
    <property type="match status" value="2"/>
</dbReference>
<evidence type="ECO:0000313" key="11">
    <source>
        <dbReference type="Proteomes" id="UP000054248"/>
    </source>
</evidence>
<dbReference type="GO" id="GO:0005886">
    <property type="term" value="C:plasma membrane"/>
    <property type="evidence" value="ECO:0007669"/>
    <property type="project" value="UniProtKB-SubCell"/>
</dbReference>
<feature type="transmembrane region" description="Helical" evidence="9">
    <location>
        <begin position="414"/>
        <end position="433"/>
    </location>
</feature>
<feature type="compositionally biased region" description="Polar residues" evidence="8">
    <location>
        <begin position="288"/>
        <end position="309"/>
    </location>
</feature>
<organism evidence="10 11">
    <name type="scientific">Tulasnella calospora MUT 4182</name>
    <dbReference type="NCBI Taxonomy" id="1051891"/>
    <lineage>
        <taxon>Eukaryota</taxon>
        <taxon>Fungi</taxon>
        <taxon>Dikarya</taxon>
        <taxon>Basidiomycota</taxon>
        <taxon>Agaricomycotina</taxon>
        <taxon>Agaricomycetes</taxon>
        <taxon>Cantharellales</taxon>
        <taxon>Tulasnellaceae</taxon>
        <taxon>Tulasnella</taxon>
    </lineage>
</organism>
<dbReference type="InterPro" id="IPR044669">
    <property type="entry name" value="YneE/VCCN1/2-like"/>
</dbReference>
<proteinExistence type="predicted"/>
<evidence type="ECO:0000256" key="3">
    <source>
        <dbReference type="ARBA" id="ARBA00022475"/>
    </source>
</evidence>
<name>A0A0C3MFZ0_9AGAM</name>
<keyword evidence="6" id="KW-0406">Ion transport</keyword>
<feature type="non-terminal residue" evidence="10">
    <location>
        <position position="1"/>
    </location>
</feature>